<keyword evidence="2" id="KW-1185">Reference proteome</keyword>
<dbReference type="OrthoDB" id="9804312at2"/>
<dbReference type="Gene3D" id="3.40.50.150">
    <property type="entry name" value="Vaccinia Virus protein VP39"/>
    <property type="match status" value="1"/>
</dbReference>
<evidence type="ECO:0000313" key="2">
    <source>
        <dbReference type="Proteomes" id="UP000011885"/>
    </source>
</evidence>
<protein>
    <submittedName>
        <fullName evidence="1">Methyltransferase type 11</fullName>
        <ecNumber evidence="1">2.1.1.-</ecNumber>
    </submittedName>
</protein>
<dbReference type="Proteomes" id="UP000011885">
    <property type="component" value="Unassembled WGS sequence"/>
</dbReference>
<name>M5U336_9BACT</name>
<dbReference type="GO" id="GO:0032259">
    <property type="term" value="P:methylation"/>
    <property type="evidence" value="ECO:0007669"/>
    <property type="project" value="UniProtKB-KW"/>
</dbReference>
<reference evidence="1 2" key="1">
    <citation type="journal article" date="2013" name="Mar. Genomics">
        <title>Expression of sulfatases in Rhodopirellula baltica and the diversity of sulfatases in the genus Rhodopirellula.</title>
        <authorList>
            <person name="Wegner C.E."/>
            <person name="Richter-Heitmann T."/>
            <person name="Klindworth A."/>
            <person name="Klockow C."/>
            <person name="Richter M."/>
            <person name="Achstetter T."/>
            <person name="Glockner F.O."/>
            <person name="Harder J."/>
        </authorList>
    </citation>
    <scope>NUCLEOTIDE SEQUENCE [LARGE SCALE GENOMIC DNA]</scope>
    <source>
        <strain evidence="1 2">SM41</strain>
    </source>
</reference>
<dbReference type="AlphaFoldDB" id="M5U336"/>
<keyword evidence="1" id="KW-0489">Methyltransferase</keyword>
<comment type="caution">
    <text evidence="1">The sequence shown here is derived from an EMBL/GenBank/DDBJ whole genome shotgun (WGS) entry which is preliminary data.</text>
</comment>
<organism evidence="1 2">
    <name type="scientific">Rhodopirellula sallentina SM41</name>
    <dbReference type="NCBI Taxonomy" id="1263870"/>
    <lineage>
        <taxon>Bacteria</taxon>
        <taxon>Pseudomonadati</taxon>
        <taxon>Planctomycetota</taxon>
        <taxon>Planctomycetia</taxon>
        <taxon>Pirellulales</taxon>
        <taxon>Pirellulaceae</taxon>
        <taxon>Rhodopirellula</taxon>
    </lineage>
</organism>
<dbReference type="GO" id="GO:0008168">
    <property type="term" value="F:methyltransferase activity"/>
    <property type="evidence" value="ECO:0007669"/>
    <property type="project" value="UniProtKB-KW"/>
</dbReference>
<keyword evidence="1" id="KW-0808">Transferase</keyword>
<dbReference type="EMBL" id="ANOH01000442">
    <property type="protein sequence ID" value="EMI52261.1"/>
    <property type="molecule type" value="Genomic_DNA"/>
</dbReference>
<evidence type="ECO:0000313" key="1">
    <source>
        <dbReference type="EMBL" id="EMI52261.1"/>
    </source>
</evidence>
<accession>M5U336</accession>
<dbReference type="PATRIC" id="fig|1263870.3.peg.6663"/>
<dbReference type="InterPro" id="IPR029063">
    <property type="entry name" value="SAM-dependent_MTases_sf"/>
</dbReference>
<gene>
    <name evidence="1" type="ORF">RSSM_06289</name>
</gene>
<dbReference type="SUPFAM" id="SSF53335">
    <property type="entry name" value="S-adenosyl-L-methionine-dependent methyltransferases"/>
    <property type="match status" value="1"/>
</dbReference>
<sequence length="265" mass="29665">MNLENSSSERCKHAVEQALQKSASSERGYEDAASYNETLKSTFHRTLHDVAAAVPPGARILEVGAFTGVVSIALKQLGYSVCASDIPFVINDEATKELFKKEGIDVLPHELSQVPFLSADDSFDAIVFCEVLEHLNFNPLPLIGEFQRILRPGGAVYCATPNLASIKNRTFLFRGKAFYNPIEHLEWNLTPETGMSVGLHWREYTKAEMCQLFESRGLEMESHYYCNYAASNPGMNPRRQLVSLMYRLFPAFMHGQAAVFRKSAS</sequence>
<proteinExistence type="predicted"/>
<dbReference type="Pfam" id="PF13489">
    <property type="entry name" value="Methyltransf_23"/>
    <property type="match status" value="1"/>
</dbReference>
<dbReference type="CDD" id="cd02440">
    <property type="entry name" value="AdoMet_MTases"/>
    <property type="match status" value="1"/>
</dbReference>
<dbReference type="RefSeq" id="WP_008688081.1">
    <property type="nucleotide sequence ID" value="NZ_ANOH01000442.1"/>
</dbReference>
<dbReference type="EC" id="2.1.1.-" evidence="1"/>